<dbReference type="Gene3D" id="3.30.70.260">
    <property type="match status" value="1"/>
</dbReference>
<dbReference type="InterPro" id="IPR045865">
    <property type="entry name" value="ACT-like_dom_sf"/>
</dbReference>
<keyword evidence="3 6" id="KW-0560">Oxidoreductase</keyword>
<dbReference type="Gene3D" id="3.40.50.720">
    <property type="entry name" value="NAD(P)-binding Rossmann-like Domain"/>
    <property type="match status" value="2"/>
</dbReference>
<dbReference type="InterPro" id="IPR036291">
    <property type="entry name" value="NAD(P)-bd_dom_sf"/>
</dbReference>
<evidence type="ECO:0000256" key="1">
    <source>
        <dbReference type="ARBA" id="ARBA00005216"/>
    </source>
</evidence>
<dbReference type="SUPFAM" id="SSF55021">
    <property type="entry name" value="ACT-like"/>
    <property type="match status" value="1"/>
</dbReference>
<evidence type="ECO:0000256" key="3">
    <source>
        <dbReference type="ARBA" id="ARBA00023002"/>
    </source>
</evidence>
<keyword evidence="4" id="KW-0520">NAD</keyword>
<dbReference type="GO" id="GO:0004617">
    <property type="term" value="F:phosphoglycerate dehydrogenase activity"/>
    <property type="evidence" value="ECO:0007669"/>
    <property type="project" value="UniProtKB-EC"/>
</dbReference>
<evidence type="ECO:0000259" key="7">
    <source>
        <dbReference type="PROSITE" id="PS51671"/>
    </source>
</evidence>
<feature type="domain" description="ACT" evidence="7">
    <location>
        <begin position="361"/>
        <end position="444"/>
    </location>
</feature>
<organism evidence="8">
    <name type="scientific">Aureoumbra lagunensis</name>
    <dbReference type="NCBI Taxonomy" id="44058"/>
    <lineage>
        <taxon>Eukaryota</taxon>
        <taxon>Sar</taxon>
        <taxon>Stramenopiles</taxon>
        <taxon>Ochrophyta</taxon>
        <taxon>Pelagophyceae</taxon>
        <taxon>Pelagomonadales</taxon>
        <taxon>Aureoumbra</taxon>
    </lineage>
</organism>
<comment type="similarity">
    <text evidence="6">Belongs to the D-isomer specific 2-hydroxyacid dehydrogenase family.</text>
</comment>
<dbReference type="CDD" id="cd12174">
    <property type="entry name" value="PGDH_like_3"/>
    <property type="match status" value="1"/>
</dbReference>
<dbReference type="SUPFAM" id="SSF52283">
    <property type="entry name" value="Formate/glycerate dehydrogenase catalytic domain-like"/>
    <property type="match status" value="1"/>
</dbReference>
<dbReference type="PROSITE" id="PS51671">
    <property type="entry name" value="ACT"/>
    <property type="match status" value="1"/>
</dbReference>
<protein>
    <recommendedName>
        <fullName evidence="2">phosphoglycerate dehydrogenase</fullName>
        <ecNumber evidence="2">1.1.1.95</ecNumber>
    </recommendedName>
</protein>
<dbReference type="PANTHER" id="PTHR42938">
    <property type="entry name" value="FORMATE DEHYDROGENASE 1"/>
    <property type="match status" value="1"/>
</dbReference>
<evidence type="ECO:0000256" key="2">
    <source>
        <dbReference type="ARBA" id="ARBA00013143"/>
    </source>
</evidence>
<evidence type="ECO:0000256" key="5">
    <source>
        <dbReference type="ARBA" id="ARBA00048731"/>
    </source>
</evidence>
<sequence length="474" mass="51233">MFQKRLLSSGLKDGPHRFVIKTFNKISPLGLARFPENKYTVAPAAAHPELAHAILLRSHKLLESDVPLACRAIARCGAGTNNCNVEKMTEYGIPVFNTPGANANAVKELVVCALLLASRGILEGANHMKDLHQQGTAKERIEKDKALFGGQELVNKTLGVVGLGAIGAAITQAAISLGMNVIGYDPTLSVHAALRLPSSQSDNKFRVLTDLDQVCARCDYLTLHAPYIKDVTHHLIGEKQLIQMKPGASILNFAREELVDTKALADRYDYFMSTNTLAKQNGEKETKIGKYICDFALPDTLWKRPNVISIPHLGASTAEAEENAASMAADTIKNFLETGTIVNSVNFPTAQLPNRDDASTRVCIVNENNPGMLGKIMSIFGDAQINILQHINASRGNIAYNVIDIATPNAESDDLSTFNFKSWDALQLALTSIPDVKSTRLILDTPGVGYAINVNNNIFGVGGNAQGKLTFAEV</sequence>
<name>A0A7S3JZP7_9STRA</name>
<evidence type="ECO:0000313" key="8">
    <source>
        <dbReference type="EMBL" id="CAE0370382.1"/>
    </source>
</evidence>
<dbReference type="EC" id="1.1.1.95" evidence="2"/>
<dbReference type="Pfam" id="PF00389">
    <property type="entry name" value="2-Hacid_dh"/>
    <property type="match status" value="1"/>
</dbReference>
<dbReference type="Pfam" id="PF02826">
    <property type="entry name" value="2-Hacid_dh_C"/>
    <property type="match status" value="1"/>
</dbReference>
<dbReference type="InterPro" id="IPR006140">
    <property type="entry name" value="D-isomer_DH_NAD-bd"/>
</dbReference>
<accession>A0A7S3JZP7</accession>
<dbReference type="AlphaFoldDB" id="A0A7S3JZP7"/>
<evidence type="ECO:0000256" key="4">
    <source>
        <dbReference type="ARBA" id="ARBA00023027"/>
    </source>
</evidence>
<dbReference type="UniPathway" id="UPA00135">
    <property type="reaction ID" value="UER00196"/>
</dbReference>
<dbReference type="EMBL" id="HBIJ01016724">
    <property type="protein sequence ID" value="CAE0370382.1"/>
    <property type="molecule type" value="Transcribed_RNA"/>
</dbReference>
<comment type="catalytic activity">
    <reaction evidence="5">
        <text>(2R)-3-phosphoglycerate + NAD(+) = 3-phosphooxypyruvate + NADH + H(+)</text>
        <dbReference type="Rhea" id="RHEA:12641"/>
        <dbReference type="ChEBI" id="CHEBI:15378"/>
        <dbReference type="ChEBI" id="CHEBI:18110"/>
        <dbReference type="ChEBI" id="CHEBI:57540"/>
        <dbReference type="ChEBI" id="CHEBI:57945"/>
        <dbReference type="ChEBI" id="CHEBI:58272"/>
        <dbReference type="EC" id="1.1.1.95"/>
    </reaction>
</comment>
<dbReference type="InterPro" id="IPR006139">
    <property type="entry name" value="D-isomer_2_OHA_DH_cat_dom"/>
</dbReference>
<evidence type="ECO:0000256" key="6">
    <source>
        <dbReference type="RuleBase" id="RU003719"/>
    </source>
</evidence>
<dbReference type="InterPro" id="IPR002912">
    <property type="entry name" value="ACT_dom"/>
</dbReference>
<reference evidence="8" key="1">
    <citation type="submission" date="2021-01" db="EMBL/GenBank/DDBJ databases">
        <authorList>
            <person name="Corre E."/>
            <person name="Pelletier E."/>
            <person name="Niang G."/>
            <person name="Scheremetjew M."/>
            <person name="Finn R."/>
            <person name="Kale V."/>
            <person name="Holt S."/>
            <person name="Cochrane G."/>
            <person name="Meng A."/>
            <person name="Brown T."/>
            <person name="Cohen L."/>
        </authorList>
    </citation>
    <scope>NUCLEOTIDE SEQUENCE</scope>
    <source>
        <strain evidence="8">CCMP1510</strain>
    </source>
</reference>
<proteinExistence type="inferred from homology"/>
<dbReference type="GO" id="GO:0051287">
    <property type="term" value="F:NAD binding"/>
    <property type="evidence" value="ECO:0007669"/>
    <property type="project" value="InterPro"/>
</dbReference>
<dbReference type="PROSITE" id="PS00065">
    <property type="entry name" value="D_2_HYDROXYACID_DH_1"/>
    <property type="match status" value="1"/>
</dbReference>
<dbReference type="PANTHER" id="PTHR42938:SF47">
    <property type="entry name" value="HYDROXYPYRUVATE REDUCTASE"/>
    <property type="match status" value="1"/>
</dbReference>
<dbReference type="InterPro" id="IPR029752">
    <property type="entry name" value="D-isomer_DH_CS1"/>
</dbReference>
<dbReference type="SUPFAM" id="SSF51735">
    <property type="entry name" value="NAD(P)-binding Rossmann-fold domains"/>
    <property type="match status" value="1"/>
</dbReference>
<gene>
    <name evidence="8" type="ORF">ALAG00032_LOCUS11159</name>
</gene>
<comment type="pathway">
    <text evidence="1">Amino-acid biosynthesis; L-serine biosynthesis; L-serine from 3-phospho-D-glycerate: step 1/3.</text>
</comment>